<reference evidence="4 5" key="1">
    <citation type="submission" date="2006-02" db="EMBL/GenBank/DDBJ databases">
        <authorList>
            <person name="Moran M.A."/>
            <person name="Kjelleberg S."/>
            <person name="Egan S."/>
            <person name="Saunders N."/>
            <person name="Thomas T."/>
            <person name="Ferriera S."/>
            <person name="Johnson J."/>
            <person name="Kravitz S."/>
            <person name="Halpern A."/>
            <person name="Remington K."/>
            <person name="Beeson K."/>
            <person name="Tran B."/>
            <person name="Rogers Y.-H."/>
            <person name="Friedman R."/>
            <person name="Venter J.C."/>
        </authorList>
    </citation>
    <scope>NUCLEOTIDE SEQUENCE [LARGE SCALE GENOMIC DNA]</scope>
    <source>
        <strain evidence="4 5">D2</strain>
    </source>
</reference>
<comment type="caution">
    <text evidence="4">The sequence shown here is derived from an EMBL/GenBank/DDBJ whole genome shotgun (WGS) entry which is preliminary data.</text>
</comment>
<dbReference type="Proteomes" id="UP000006201">
    <property type="component" value="Unassembled WGS sequence"/>
</dbReference>
<evidence type="ECO:0000256" key="2">
    <source>
        <dbReference type="ARBA" id="ARBA00023004"/>
    </source>
</evidence>
<proteinExistence type="predicted"/>
<evidence type="ECO:0000259" key="3">
    <source>
        <dbReference type="Pfam" id="PF06155"/>
    </source>
</evidence>
<name>A4C8F3_9GAMM</name>
<dbReference type="InterPro" id="IPR010376">
    <property type="entry name" value="GBBH-like_N"/>
</dbReference>
<dbReference type="Gene3D" id="3.30.2020.30">
    <property type="match status" value="1"/>
</dbReference>
<dbReference type="eggNOG" id="COG3536">
    <property type="taxonomic scope" value="Bacteria"/>
</dbReference>
<dbReference type="InterPro" id="IPR038492">
    <property type="entry name" value="GBBH-like_N_sf"/>
</dbReference>
<dbReference type="STRING" id="87626.PTD2_07489"/>
<dbReference type="GO" id="GO:0046872">
    <property type="term" value="F:metal ion binding"/>
    <property type="evidence" value="ECO:0007669"/>
    <property type="project" value="UniProtKB-KW"/>
</dbReference>
<evidence type="ECO:0000256" key="1">
    <source>
        <dbReference type="ARBA" id="ARBA00022723"/>
    </source>
</evidence>
<protein>
    <recommendedName>
        <fullName evidence="3">Gamma-butyrobetaine hydroxylase-like N-terminal domain-containing protein</fullName>
    </recommendedName>
</protein>
<feature type="domain" description="Gamma-butyrobetaine hydroxylase-like N-terminal" evidence="3">
    <location>
        <begin position="22"/>
        <end position="105"/>
    </location>
</feature>
<evidence type="ECO:0000313" key="4">
    <source>
        <dbReference type="EMBL" id="EAR28868.1"/>
    </source>
</evidence>
<dbReference type="Pfam" id="PF06155">
    <property type="entry name" value="GBBH-like_N"/>
    <property type="match status" value="1"/>
</dbReference>
<dbReference type="AlphaFoldDB" id="A4C8F3"/>
<dbReference type="HOGENOM" id="CLU_117841_0_1_6"/>
<keyword evidence="2" id="KW-0408">Iron</keyword>
<dbReference type="PANTHER" id="PTHR35303">
    <property type="entry name" value="OS02G0197800 PROTEIN"/>
    <property type="match status" value="1"/>
</dbReference>
<gene>
    <name evidence="4" type="ORF">PTD2_07489</name>
</gene>
<dbReference type="EMBL" id="AAOH01000003">
    <property type="protein sequence ID" value="EAR28868.1"/>
    <property type="molecule type" value="Genomic_DNA"/>
</dbReference>
<organism evidence="4 5">
    <name type="scientific">Pseudoalteromonas tunicata D2</name>
    <dbReference type="NCBI Taxonomy" id="87626"/>
    <lineage>
        <taxon>Bacteria</taxon>
        <taxon>Pseudomonadati</taxon>
        <taxon>Pseudomonadota</taxon>
        <taxon>Gammaproteobacteria</taxon>
        <taxon>Alteromonadales</taxon>
        <taxon>Pseudoalteromonadaceae</taxon>
        <taxon>Pseudoalteromonas</taxon>
    </lineage>
</organism>
<sequence length="138" mass="15837">MLGQFGSAFFTLEQYMLVKKVHYHQKSKLLDIFFENDFHTTLSAEFLRVYSPSAEVRGHGPNTAKLVTNKKAVSISKINPVGHYAVRLVFDDGHNSGLYSWQYLHQLATTQETLWQQYLDKLSSSKATREPLINIKMV</sequence>
<dbReference type="PANTHER" id="PTHR35303:SF5">
    <property type="entry name" value="OS02G0197800 PROTEIN"/>
    <property type="match status" value="1"/>
</dbReference>
<keyword evidence="5" id="KW-1185">Reference proteome</keyword>
<evidence type="ECO:0000313" key="5">
    <source>
        <dbReference type="Proteomes" id="UP000006201"/>
    </source>
</evidence>
<accession>A4C8F3</accession>
<keyword evidence="1" id="KW-0479">Metal-binding</keyword>